<dbReference type="KEGG" id="bbig:BBBOND_0107270"/>
<dbReference type="AlphaFoldDB" id="A0A061D1A8"/>
<feature type="transmembrane region" description="Helical" evidence="1">
    <location>
        <begin position="6"/>
        <end position="32"/>
    </location>
</feature>
<accession>A0A061D1A8</accession>
<protein>
    <submittedName>
        <fullName evidence="2">Uncharacterized protein</fullName>
    </submittedName>
</protein>
<name>A0A061D1A8_BABBI</name>
<dbReference type="RefSeq" id="XP_012766604.1">
    <property type="nucleotide sequence ID" value="XM_012911150.1"/>
</dbReference>
<evidence type="ECO:0000256" key="1">
    <source>
        <dbReference type="SAM" id="Phobius"/>
    </source>
</evidence>
<keyword evidence="1" id="KW-0812">Transmembrane</keyword>
<proteinExistence type="predicted"/>
<sequence length="73" mass="8508">MDAGGGMIFMLVISSFWIVFLLIFCVSVMIVYRIWPLQNVRDIFSFFLDSHVERGMSIHDFSITQFIAKSNLR</sequence>
<dbReference type="Proteomes" id="UP000033188">
    <property type="component" value="Chromosome 1"/>
</dbReference>
<dbReference type="VEuPathDB" id="PiroplasmaDB:BBBOND_0107270"/>
<reference evidence="3" key="1">
    <citation type="journal article" date="2014" name="Nucleic Acids Res.">
        <title>The evolutionary dynamics of variant antigen genes in Babesia reveal a history of genomic innovation underlying host-parasite interaction.</title>
        <authorList>
            <person name="Jackson A.P."/>
            <person name="Otto T.D."/>
            <person name="Darby A."/>
            <person name="Ramaprasad A."/>
            <person name="Xia D."/>
            <person name="Echaide I.E."/>
            <person name="Farber M."/>
            <person name="Gahlot S."/>
            <person name="Gamble J."/>
            <person name="Gupta D."/>
            <person name="Gupta Y."/>
            <person name="Jackson L."/>
            <person name="Malandrin L."/>
            <person name="Malas T.B."/>
            <person name="Moussa E."/>
            <person name="Nair M."/>
            <person name="Reid A.J."/>
            <person name="Sanders M."/>
            <person name="Sharma J."/>
            <person name="Tracey A."/>
            <person name="Quail M.A."/>
            <person name="Weir W."/>
            <person name="Wastling J.M."/>
            <person name="Hall N."/>
            <person name="Willadsen P."/>
            <person name="Lingelbach K."/>
            <person name="Shiels B."/>
            <person name="Tait A."/>
            <person name="Berriman M."/>
            <person name="Allred D.R."/>
            <person name="Pain A."/>
        </authorList>
    </citation>
    <scope>NUCLEOTIDE SEQUENCE [LARGE SCALE GENOMIC DNA]</scope>
    <source>
        <strain evidence="3">Bond</strain>
    </source>
</reference>
<keyword evidence="1" id="KW-0472">Membrane</keyword>
<organism evidence="2 3">
    <name type="scientific">Babesia bigemina</name>
    <dbReference type="NCBI Taxonomy" id="5866"/>
    <lineage>
        <taxon>Eukaryota</taxon>
        <taxon>Sar</taxon>
        <taxon>Alveolata</taxon>
        <taxon>Apicomplexa</taxon>
        <taxon>Aconoidasida</taxon>
        <taxon>Piroplasmida</taxon>
        <taxon>Babesiidae</taxon>
        <taxon>Babesia</taxon>
    </lineage>
</organism>
<evidence type="ECO:0000313" key="2">
    <source>
        <dbReference type="EMBL" id="CDR94418.1"/>
    </source>
</evidence>
<dbReference type="GeneID" id="24562959"/>
<evidence type="ECO:0000313" key="3">
    <source>
        <dbReference type="Proteomes" id="UP000033188"/>
    </source>
</evidence>
<keyword evidence="1" id="KW-1133">Transmembrane helix</keyword>
<dbReference type="EMBL" id="LK391707">
    <property type="protein sequence ID" value="CDR94418.1"/>
    <property type="molecule type" value="Genomic_DNA"/>
</dbReference>
<keyword evidence="3" id="KW-1185">Reference proteome</keyword>
<gene>
    <name evidence="2" type="ORF">BBBOND_0107270</name>
</gene>